<dbReference type="InterPro" id="IPR036597">
    <property type="entry name" value="Fido-like_dom_sf"/>
</dbReference>
<evidence type="ECO:0000259" key="1">
    <source>
        <dbReference type="PROSITE" id="PS51459"/>
    </source>
</evidence>
<dbReference type="PROSITE" id="PS51459">
    <property type="entry name" value="FIDO"/>
    <property type="match status" value="1"/>
</dbReference>
<keyword evidence="3" id="KW-1185">Reference proteome</keyword>
<dbReference type="SUPFAM" id="SSF140931">
    <property type="entry name" value="Fic-like"/>
    <property type="match status" value="1"/>
</dbReference>
<reference evidence="2 3" key="1">
    <citation type="submission" date="2023-02" db="EMBL/GenBank/DDBJ databases">
        <title>Genome sequence of Lentisphaera profundi SAORIC-696.</title>
        <authorList>
            <person name="Kim e."/>
            <person name="Cho J.-C."/>
            <person name="Choi A."/>
            <person name="Kang I."/>
        </authorList>
    </citation>
    <scope>NUCLEOTIDE SEQUENCE [LARGE SCALE GENOMIC DNA]</scope>
    <source>
        <strain evidence="2 3">SAORIC-696</strain>
    </source>
</reference>
<dbReference type="Pfam" id="PF02661">
    <property type="entry name" value="Fic"/>
    <property type="match status" value="1"/>
</dbReference>
<accession>A0ABY7VRC6</accession>
<name>A0ABY7VRC6_9BACT</name>
<dbReference type="Proteomes" id="UP001214250">
    <property type="component" value="Chromosome 1"/>
</dbReference>
<dbReference type="InterPro" id="IPR040198">
    <property type="entry name" value="Fido_containing"/>
</dbReference>
<organism evidence="2 3">
    <name type="scientific">Lentisphaera profundi</name>
    <dbReference type="NCBI Taxonomy" id="1658616"/>
    <lineage>
        <taxon>Bacteria</taxon>
        <taxon>Pseudomonadati</taxon>
        <taxon>Lentisphaerota</taxon>
        <taxon>Lentisphaeria</taxon>
        <taxon>Lentisphaerales</taxon>
        <taxon>Lentisphaeraceae</taxon>
        <taxon>Lentisphaera</taxon>
    </lineage>
</organism>
<proteinExistence type="predicted"/>
<gene>
    <name evidence="2" type="ORF">PQO03_06730</name>
</gene>
<evidence type="ECO:0000313" key="3">
    <source>
        <dbReference type="Proteomes" id="UP001214250"/>
    </source>
</evidence>
<dbReference type="PANTHER" id="PTHR13504">
    <property type="entry name" value="FIDO DOMAIN-CONTAINING PROTEIN DDB_G0283145"/>
    <property type="match status" value="1"/>
</dbReference>
<dbReference type="EMBL" id="CP117811">
    <property type="protein sequence ID" value="WDE95411.1"/>
    <property type="molecule type" value="Genomic_DNA"/>
</dbReference>
<evidence type="ECO:0000313" key="2">
    <source>
        <dbReference type="EMBL" id="WDE95411.1"/>
    </source>
</evidence>
<dbReference type="PANTHER" id="PTHR13504:SF38">
    <property type="entry name" value="FIDO DOMAIN-CONTAINING PROTEIN"/>
    <property type="match status" value="1"/>
</dbReference>
<dbReference type="RefSeq" id="WP_274148945.1">
    <property type="nucleotide sequence ID" value="NZ_CP117811.1"/>
</dbReference>
<dbReference type="InterPro" id="IPR003812">
    <property type="entry name" value="Fido"/>
</dbReference>
<protein>
    <submittedName>
        <fullName evidence="2">Fic family protein</fullName>
    </submittedName>
</protein>
<sequence length="379" mass="43076">MELKLLQPGFDSSLTDLIIDLEHLRQKRLTGTTHPAVFFQLKQIFHMLESIGSARIEGNNTTVAAFVETRIEERPFINEDIQEIRNIEEAIEFIDECIEARGITKSFLKELHQYIVKGLTPPPHGEGDHTAGALRNHGVEITGSSHTPPETFQEVEAYIDELVNFINEEHAAKYDLLKVAIAHHRFMWIHPFGNGNGRTGRLLTYAMLVNQGFKVDQARILNPTAIFCINRDQYNEQLALADTGDNAGLESWCEYVLSGLKDEIGKIDRLTDYQYLSKEILLPALKYAHTQKIVTDNEFKILCLAIGKQSLQNSDIRDLFPSQKSQAISRMIKRLKDKKMLASEPGNQRRYHICFSNNLLIRGVIPQLADHGFIPVKDD</sequence>
<dbReference type="Gene3D" id="1.10.3290.10">
    <property type="entry name" value="Fido-like domain"/>
    <property type="match status" value="1"/>
</dbReference>
<feature type="domain" description="Fido" evidence="1">
    <location>
        <begin position="103"/>
        <end position="258"/>
    </location>
</feature>